<dbReference type="Proteomes" id="UP000310017">
    <property type="component" value="Chromosome"/>
</dbReference>
<evidence type="ECO:0000256" key="1">
    <source>
        <dbReference type="SAM" id="Phobius"/>
    </source>
</evidence>
<keyword evidence="3" id="KW-1185">Reference proteome</keyword>
<evidence type="ECO:0000313" key="2">
    <source>
        <dbReference type="EMBL" id="QCX00055.1"/>
    </source>
</evidence>
<dbReference type="KEGG" id="asag:FGM00_08045"/>
<dbReference type="InterPro" id="IPR007497">
    <property type="entry name" value="SIMPL/DUF541"/>
</dbReference>
<proteinExistence type="predicted"/>
<evidence type="ECO:0000313" key="3">
    <source>
        <dbReference type="Proteomes" id="UP000310017"/>
    </source>
</evidence>
<dbReference type="PANTHER" id="PTHR34387">
    <property type="entry name" value="SLR1258 PROTEIN"/>
    <property type="match status" value="1"/>
</dbReference>
<accession>A0A5B7SN17</accession>
<dbReference type="PIRSF" id="PIRSF029033">
    <property type="entry name" value="UCP029033"/>
    <property type="match status" value="1"/>
</dbReference>
<feature type="transmembrane region" description="Helical" evidence="1">
    <location>
        <begin position="6"/>
        <end position="25"/>
    </location>
</feature>
<keyword evidence="1" id="KW-0472">Membrane</keyword>
<protein>
    <submittedName>
        <fullName evidence="2">SIMPL domain-containing protein</fullName>
    </submittedName>
</protein>
<organism evidence="2 3">
    <name type="scientific">Aggregatimonas sangjinii</name>
    <dbReference type="NCBI Taxonomy" id="2583587"/>
    <lineage>
        <taxon>Bacteria</taxon>
        <taxon>Pseudomonadati</taxon>
        <taxon>Bacteroidota</taxon>
        <taxon>Flavobacteriia</taxon>
        <taxon>Flavobacteriales</taxon>
        <taxon>Flavobacteriaceae</taxon>
        <taxon>Aggregatimonas</taxon>
    </lineage>
</organism>
<dbReference type="EMBL" id="CP040710">
    <property type="protein sequence ID" value="QCX00055.1"/>
    <property type="molecule type" value="Genomic_DNA"/>
</dbReference>
<dbReference type="OrthoDB" id="9785289at2"/>
<keyword evidence="1" id="KW-1133">Transmembrane helix</keyword>
<keyword evidence="1" id="KW-0812">Transmembrane</keyword>
<gene>
    <name evidence="2" type="ORF">FGM00_08045</name>
</gene>
<dbReference type="Gene3D" id="3.30.70.2970">
    <property type="entry name" value="Protein of unknown function (DUF541), domain 2"/>
    <property type="match status" value="1"/>
</dbReference>
<dbReference type="AlphaFoldDB" id="A0A5B7SN17"/>
<dbReference type="Pfam" id="PF04402">
    <property type="entry name" value="SIMPL"/>
    <property type="match status" value="1"/>
</dbReference>
<reference evidence="2 3" key="1">
    <citation type="submission" date="2019-05" db="EMBL/GenBank/DDBJ databases">
        <title>Genome sequencing of F202Z8.</title>
        <authorList>
            <person name="Kwon Y.M."/>
        </authorList>
    </citation>
    <scope>NUCLEOTIDE SEQUENCE [LARGE SCALE GENOMIC DNA]</scope>
    <source>
        <strain evidence="2 3">F202Z8</strain>
    </source>
</reference>
<dbReference type="RefSeq" id="WP_138852402.1">
    <property type="nucleotide sequence ID" value="NZ_CP040710.1"/>
</dbReference>
<dbReference type="GO" id="GO:0006974">
    <property type="term" value="P:DNA damage response"/>
    <property type="evidence" value="ECO:0007669"/>
    <property type="project" value="TreeGrafter"/>
</dbReference>
<dbReference type="InterPro" id="IPR016907">
    <property type="entry name" value="UCP029033"/>
</dbReference>
<sequence length="242" mass="27376">MKNYLSASIISLTVLISVILFTRAYHNRHRSNDIIHVTGLGAKDFKSDLVIWSGGFDKSGKSLEEASRLLQTDKEIIRQYLLAKGVKDAQIVFSALDIQKDYSTIYFENGGIKEQRFEGFILRQTVKIESNEVDKIEEISRSITELTDKGIGFYSNRPQYYYTKLSELKIEMVAAATEDARIRAEQIAQNANASIENLRYAKMGIFQIIAQNSNEDLSWGGTFNTSSKMKTATITMKLQFGL</sequence>
<dbReference type="InterPro" id="IPR052022">
    <property type="entry name" value="26kDa_periplasmic_antigen"/>
</dbReference>
<name>A0A5B7SN17_9FLAO</name>
<dbReference type="PANTHER" id="PTHR34387:SF2">
    <property type="entry name" value="SLR1258 PROTEIN"/>
    <property type="match status" value="1"/>
</dbReference>